<dbReference type="Proteomes" id="UP000226431">
    <property type="component" value="Unassembled WGS sequence"/>
</dbReference>
<feature type="compositionally biased region" description="Basic residues" evidence="1">
    <location>
        <begin position="61"/>
        <end position="83"/>
    </location>
</feature>
<proteinExistence type="predicted"/>
<dbReference type="EMBL" id="NJES01000406">
    <property type="protein sequence ID" value="PHH72614.1"/>
    <property type="molecule type" value="Genomic_DNA"/>
</dbReference>
<keyword evidence="2" id="KW-0732">Signal</keyword>
<evidence type="ECO:0000256" key="1">
    <source>
        <dbReference type="SAM" id="MobiDB-lite"/>
    </source>
</evidence>
<protein>
    <submittedName>
        <fullName evidence="3">Uncharacterized protein</fullName>
    </submittedName>
</protein>
<name>A0A2C5YZZ0_9HYPO</name>
<evidence type="ECO:0000313" key="4">
    <source>
        <dbReference type="Proteomes" id="UP000226431"/>
    </source>
</evidence>
<organism evidence="3 4">
    <name type="scientific">Ophiocordyceps camponoti-rufipedis</name>
    <dbReference type="NCBI Taxonomy" id="2004952"/>
    <lineage>
        <taxon>Eukaryota</taxon>
        <taxon>Fungi</taxon>
        <taxon>Dikarya</taxon>
        <taxon>Ascomycota</taxon>
        <taxon>Pezizomycotina</taxon>
        <taxon>Sordariomycetes</taxon>
        <taxon>Hypocreomycetidae</taxon>
        <taxon>Hypocreales</taxon>
        <taxon>Ophiocordycipitaceae</taxon>
        <taxon>Ophiocordyceps</taxon>
    </lineage>
</organism>
<feature type="signal peptide" evidence="2">
    <location>
        <begin position="1"/>
        <end position="18"/>
    </location>
</feature>
<evidence type="ECO:0000256" key="2">
    <source>
        <dbReference type="SAM" id="SignalP"/>
    </source>
</evidence>
<feature type="chain" id="PRO_5013265300" evidence="2">
    <location>
        <begin position="19"/>
        <end position="102"/>
    </location>
</feature>
<keyword evidence="4" id="KW-1185">Reference proteome</keyword>
<feature type="region of interest" description="Disordered" evidence="1">
    <location>
        <begin position="50"/>
        <end position="102"/>
    </location>
</feature>
<dbReference type="AlphaFoldDB" id="A0A2C5YZZ0"/>
<sequence>MKFSQVFLNAIFASSAAAVALSPGQQGAGQDLAQRSVGIEGAVADPSIAARNVDSELDKRAPKKGKKGKKGGKKGKKGKKGAKAAKAATANAATAKDNGNGN</sequence>
<gene>
    <name evidence="3" type="ORF">CDD80_4412</name>
</gene>
<comment type="caution">
    <text evidence="3">The sequence shown here is derived from an EMBL/GenBank/DDBJ whole genome shotgun (WGS) entry which is preliminary data.</text>
</comment>
<evidence type="ECO:0000313" key="3">
    <source>
        <dbReference type="EMBL" id="PHH72614.1"/>
    </source>
</evidence>
<reference evidence="3 4" key="1">
    <citation type="submission" date="2017-06" db="EMBL/GenBank/DDBJ databases">
        <title>Ant-infecting Ophiocordyceps genomes reveal a high diversity of potential behavioral manipulation genes and a possible major role for enterotoxins.</title>
        <authorList>
            <person name="De Bekker C."/>
            <person name="Evans H.C."/>
            <person name="Brachmann A."/>
            <person name="Hughes D.P."/>
        </authorList>
    </citation>
    <scope>NUCLEOTIDE SEQUENCE [LARGE SCALE GENOMIC DNA]</scope>
    <source>
        <strain evidence="3 4">Map16</strain>
    </source>
</reference>
<feature type="compositionally biased region" description="Low complexity" evidence="1">
    <location>
        <begin position="84"/>
        <end position="102"/>
    </location>
</feature>
<accession>A0A2C5YZZ0</accession>
<dbReference type="OrthoDB" id="10524016at2759"/>